<dbReference type="InterPro" id="IPR027417">
    <property type="entry name" value="P-loop_NTPase"/>
</dbReference>
<dbReference type="EMBL" id="WMLF01000859">
    <property type="protein sequence ID" value="MBB1247228.1"/>
    <property type="molecule type" value="Genomic_DNA"/>
</dbReference>
<evidence type="ECO:0008006" key="4">
    <source>
        <dbReference type="Google" id="ProtNLM"/>
    </source>
</evidence>
<name>A0ABR6EQ16_9ACTN</name>
<comment type="caution">
    <text evidence="2">The sequence shown here is derived from an EMBL/GenBank/DDBJ whole genome shotgun (WGS) entry which is preliminary data.</text>
</comment>
<accession>A0ABR6EQ16</accession>
<feature type="compositionally biased region" description="Basic and acidic residues" evidence="1">
    <location>
        <begin position="25"/>
        <end position="44"/>
    </location>
</feature>
<organism evidence="2 3">
    <name type="scientific">Streptomyces durbertensis</name>
    <dbReference type="NCBI Taxonomy" id="2448886"/>
    <lineage>
        <taxon>Bacteria</taxon>
        <taxon>Bacillati</taxon>
        <taxon>Actinomycetota</taxon>
        <taxon>Actinomycetes</taxon>
        <taxon>Kitasatosporales</taxon>
        <taxon>Streptomycetaceae</taxon>
        <taxon>Streptomyces</taxon>
    </lineage>
</organism>
<evidence type="ECO:0000313" key="2">
    <source>
        <dbReference type="EMBL" id="MBB1247228.1"/>
    </source>
</evidence>
<keyword evidence="3" id="KW-1185">Reference proteome</keyword>
<feature type="non-terminal residue" evidence="2">
    <location>
        <position position="1"/>
    </location>
</feature>
<evidence type="ECO:0000256" key="1">
    <source>
        <dbReference type="SAM" id="MobiDB-lite"/>
    </source>
</evidence>
<feature type="region of interest" description="Disordered" evidence="1">
    <location>
        <begin position="1"/>
        <end position="44"/>
    </location>
</feature>
<dbReference type="Pfam" id="PF13671">
    <property type="entry name" value="AAA_33"/>
    <property type="match status" value="1"/>
</dbReference>
<reference evidence="3" key="1">
    <citation type="journal article" date="2020" name="Syst. Appl. Microbiol.">
        <title>Streptomyces alkaliterrae sp. nov., isolated from an alkaline soil, and emended descriptions of Streptomyces alkaliphilus, Streptomyces calidiresistens and Streptomyces durbertensis.</title>
        <authorList>
            <person name="Swiecimska M."/>
            <person name="Golinska P."/>
            <person name="Nouioui I."/>
            <person name="Wypij M."/>
            <person name="Rai M."/>
            <person name="Sangal V."/>
            <person name="Goodfellow M."/>
        </authorList>
    </citation>
    <scope>NUCLEOTIDE SEQUENCE [LARGE SCALE GENOMIC DNA]</scope>
    <source>
        <strain evidence="3">DSM 104538</strain>
    </source>
</reference>
<dbReference type="Gene3D" id="3.40.50.300">
    <property type="entry name" value="P-loop containing nucleotide triphosphate hydrolases"/>
    <property type="match status" value="1"/>
</dbReference>
<protein>
    <recommendedName>
        <fullName evidence="4">ATP-binding protein</fullName>
    </recommendedName>
</protein>
<proteinExistence type="predicted"/>
<gene>
    <name evidence="2" type="ORF">GL263_27315</name>
</gene>
<dbReference type="SUPFAM" id="SSF52540">
    <property type="entry name" value="P-loop containing nucleoside triphosphate hydrolases"/>
    <property type="match status" value="1"/>
</dbReference>
<feature type="compositionally biased region" description="Basic and acidic residues" evidence="1">
    <location>
        <begin position="1"/>
        <end position="10"/>
    </location>
</feature>
<dbReference type="Proteomes" id="UP000766698">
    <property type="component" value="Unassembled WGS sequence"/>
</dbReference>
<evidence type="ECO:0000313" key="3">
    <source>
        <dbReference type="Proteomes" id="UP000766698"/>
    </source>
</evidence>
<sequence>DVWWENERTGRGGGAWAATAAGRDAAVDERRESRRQEDGRRTEAWDGRPGAVVADLRGTLPRELCWPVCDVLVLSGLPGGGKSTLLARAAAEAGEVCRVDSQEVRESWQGLLPYALVRPLARVHHYLRLRRAVRSFAGGVAVHDCGQLPWVRRWLAWEASRVGRRLHLLLLDVTWEEALSGQRARRREVSGFAFRRHVRAMAVLRAELLAGRLPPGCASAVLLDRPAAAAVRRLLFVEADRAGRASGV</sequence>